<proteinExistence type="predicted"/>
<reference evidence="2" key="1">
    <citation type="submission" date="2021-02" db="EMBL/GenBank/DDBJ databases">
        <authorList>
            <person name="Dougan E. K."/>
            <person name="Rhodes N."/>
            <person name="Thang M."/>
            <person name="Chan C."/>
        </authorList>
    </citation>
    <scope>NUCLEOTIDE SEQUENCE</scope>
</reference>
<keyword evidence="3" id="KW-1185">Reference proteome</keyword>
<gene>
    <name evidence="2" type="ORF">SNEC2469_LOCUS6824</name>
</gene>
<dbReference type="EMBL" id="CAJNJA010011802">
    <property type="protein sequence ID" value="CAE7280303.1"/>
    <property type="molecule type" value="Genomic_DNA"/>
</dbReference>
<keyword evidence="1" id="KW-0732">Signal</keyword>
<dbReference type="AlphaFoldDB" id="A0A812MYQ4"/>
<comment type="caution">
    <text evidence="2">The sequence shown here is derived from an EMBL/GenBank/DDBJ whole genome shotgun (WGS) entry which is preliminary data.</text>
</comment>
<dbReference type="OrthoDB" id="428519at2759"/>
<evidence type="ECO:0000256" key="1">
    <source>
        <dbReference type="SAM" id="SignalP"/>
    </source>
</evidence>
<accession>A0A812MYQ4</accession>
<evidence type="ECO:0000313" key="3">
    <source>
        <dbReference type="Proteomes" id="UP000601435"/>
    </source>
</evidence>
<sequence length="235" mass="25325">MMDAIPVWLKHSCCSKFATSAPRLLCAHSSLLHACLRLLLVASLAFPATGKRVIDQEKMQTTTETTTTDTPGMTLDNVTADPLAPVLLQTEGLHASPANGCALHGWHGEYKTVKGATAITADVYLRSTTFKFSAQLVKSKNPGMLDKMPGQAVTQENGDVLFTHKTSELAEKICSMASSEYGATFGELFDFFSPGHIQKFCTKQAGKKIGSVAKMPFTAAHAGYKSIQNYLFGSK</sequence>
<feature type="chain" id="PRO_5032819299" evidence="1">
    <location>
        <begin position="51"/>
        <end position="235"/>
    </location>
</feature>
<dbReference type="Proteomes" id="UP000601435">
    <property type="component" value="Unassembled WGS sequence"/>
</dbReference>
<name>A0A812MYQ4_9DINO</name>
<organism evidence="2 3">
    <name type="scientific">Symbiodinium necroappetens</name>
    <dbReference type="NCBI Taxonomy" id="1628268"/>
    <lineage>
        <taxon>Eukaryota</taxon>
        <taxon>Sar</taxon>
        <taxon>Alveolata</taxon>
        <taxon>Dinophyceae</taxon>
        <taxon>Suessiales</taxon>
        <taxon>Symbiodiniaceae</taxon>
        <taxon>Symbiodinium</taxon>
    </lineage>
</organism>
<protein>
    <submittedName>
        <fullName evidence="2">Uncharacterized protein</fullName>
    </submittedName>
</protein>
<feature type="signal peptide" evidence="1">
    <location>
        <begin position="1"/>
        <end position="50"/>
    </location>
</feature>
<evidence type="ECO:0000313" key="2">
    <source>
        <dbReference type="EMBL" id="CAE7280303.1"/>
    </source>
</evidence>